<dbReference type="EMBL" id="CP002104">
    <property type="protein sequence ID" value="ADP39170.1"/>
    <property type="molecule type" value="Genomic_DNA"/>
</dbReference>
<dbReference type="KEGG" id="gvg:HMPREF0421_21088"/>
<dbReference type="Proteomes" id="UP000001453">
    <property type="component" value="Chromosome"/>
</dbReference>
<evidence type="ECO:0000313" key="2">
    <source>
        <dbReference type="Proteomes" id="UP000001453"/>
    </source>
</evidence>
<dbReference type="HOGENOM" id="CLU_3252070_0_0_11"/>
<protein>
    <submittedName>
        <fullName evidence="1">Uncharacterized protein</fullName>
    </submittedName>
</protein>
<accession>E3DAS6</accession>
<dbReference type="AlphaFoldDB" id="E3DAS6"/>
<organism evidence="1 2">
    <name type="scientific">Gardnerella vaginalis (strain ATCC 14019 / 317)</name>
    <dbReference type="NCBI Taxonomy" id="525284"/>
    <lineage>
        <taxon>Bacteria</taxon>
        <taxon>Bacillati</taxon>
        <taxon>Actinomycetota</taxon>
        <taxon>Actinomycetes</taxon>
        <taxon>Bifidobacteriales</taxon>
        <taxon>Bifidobacteriaceae</taxon>
        <taxon>Gardnerella</taxon>
    </lineage>
</organism>
<sequence length="42" mass="4916">MVEQYKSGSRYQIIQWHTPTNKLQLKKQNQSQIGTTATTNYT</sequence>
<evidence type="ECO:0000313" key="1">
    <source>
        <dbReference type="EMBL" id="ADP39170.1"/>
    </source>
</evidence>
<dbReference type="PATRIC" id="fig|525284.18.peg.1069"/>
<gene>
    <name evidence="1" type="ordered locus">HMPREF0421_21088</name>
</gene>
<reference evidence="1 2" key="1">
    <citation type="journal article" date="2010" name="PLoS ONE">
        <title>Comparative genomics of Gardnerella vaginalis strains reveals substantial differences in metabolic and virulence potential.</title>
        <authorList>
            <person name="Yeoman C.J."/>
            <person name="Yildirim S."/>
            <person name="Thomas S.M."/>
            <person name="Durkin A.S."/>
            <person name="Torralba M."/>
            <person name="Sutton G."/>
            <person name="Buhay C.J."/>
            <person name="Ding Y."/>
            <person name="Dugan-Rocha S.P."/>
            <person name="Muzny D.M."/>
            <person name="Qin X."/>
            <person name="Gibbs R.A."/>
            <person name="Leigh S.R."/>
            <person name="Stumpf R."/>
            <person name="White B.A."/>
            <person name="Highlander S.K."/>
            <person name="Nelson K.E."/>
            <person name="Wilson B.A."/>
        </authorList>
    </citation>
    <scope>NUCLEOTIDE SEQUENCE [LARGE SCALE GENOMIC DNA]</scope>
    <source>
        <strain evidence="2">ATCC 14019 / 317</strain>
    </source>
</reference>
<name>E3DAS6_GARV3</name>
<proteinExistence type="predicted"/>